<evidence type="ECO:0000256" key="2">
    <source>
        <dbReference type="SAM" id="SignalP"/>
    </source>
</evidence>
<dbReference type="InterPro" id="IPR003646">
    <property type="entry name" value="SH3-like_bac-type"/>
</dbReference>
<evidence type="ECO:0000256" key="1">
    <source>
        <dbReference type="SAM" id="MobiDB-lite"/>
    </source>
</evidence>
<dbReference type="Pfam" id="PF08308">
    <property type="entry name" value="PEGA"/>
    <property type="match status" value="2"/>
</dbReference>
<evidence type="ECO:0000313" key="5">
    <source>
        <dbReference type="Proteomes" id="UP000179069"/>
    </source>
</evidence>
<feature type="chain" id="PRO_5009581033" description="SH3b domain-containing protein" evidence="2">
    <location>
        <begin position="17"/>
        <end position="291"/>
    </location>
</feature>
<reference evidence="4 5" key="1">
    <citation type="journal article" date="2016" name="Nat. Commun.">
        <title>Thousands of microbial genomes shed light on interconnected biogeochemical processes in an aquifer system.</title>
        <authorList>
            <person name="Anantharaman K."/>
            <person name="Brown C.T."/>
            <person name="Hug L.A."/>
            <person name="Sharon I."/>
            <person name="Castelle C.J."/>
            <person name="Probst A.J."/>
            <person name="Thomas B.C."/>
            <person name="Singh A."/>
            <person name="Wilkins M.J."/>
            <person name="Karaoz U."/>
            <person name="Brodie E.L."/>
            <person name="Williams K.H."/>
            <person name="Hubbard S.S."/>
            <person name="Banfield J.F."/>
        </authorList>
    </citation>
    <scope>NUCLEOTIDE SEQUENCE [LARGE SCALE GENOMIC DNA]</scope>
</reference>
<dbReference type="InterPro" id="IPR013229">
    <property type="entry name" value="PEGA"/>
</dbReference>
<dbReference type="PROSITE" id="PS51257">
    <property type="entry name" value="PROKAR_LIPOPROTEIN"/>
    <property type="match status" value="1"/>
</dbReference>
<organism evidence="4 5">
    <name type="scientific">Candidatus Chisholmbacteria bacterium RIFCSPHIGHO2_01_FULL_49_18</name>
    <dbReference type="NCBI Taxonomy" id="1797590"/>
    <lineage>
        <taxon>Bacteria</taxon>
        <taxon>Candidatus Chisholmiibacteriota</taxon>
    </lineage>
</organism>
<protein>
    <recommendedName>
        <fullName evidence="3">SH3b domain-containing protein</fullName>
    </recommendedName>
</protein>
<feature type="compositionally biased region" description="Low complexity" evidence="1">
    <location>
        <begin position="201"/>
        <end position="210"/>
    </location>
</feature>
<proteinExistence type="predicted"/>
<name>A0A1G1VN20_9BACT</name>
<comment type="caution">
    <text evidence="4">The sequence shown here is derived from an EMBL/GenBank/DDBJ whole genome shotgun (WGS) entry which is preliminary data.</text>
</comment>
<dbReference type="Pfam" id="PF08239">
    <property type="entry name" value="SH3_3"/>
    <property type="match status" value="1"/>
</dbReference>
<accession>A0A1G1VN20</accession>
<feature type="domain" description="SH3b" evidence="3">
    <location>
        <begin position="225"/>
        <end position="291"/>
    </location>
</feature>
<feature type="signal peptide" evidence="2">
    <location>
        <begin position="1"/>
        <end position="16"/>
    </location>
</feature>
<sequence length="291" mass="31609">MGKKALLLLTSAVLFAGCSLPSFLRTKYAALQITTRPDAEVYLDGEAMGTTPFKSKQIKVKDHTLRLVPKEAGLNTWETVVSLQPNITTVINYEFAKVSEQASGEVISLEQLANNQAVEIAVVSVPDSASLNLDGQPKGLTPVQLKDIQEGDHILILSSPGYTDRRVDIKTVKGHKLTLDVVLARETALLPREESADEETTPQPTITPTPTGKPASQSVKPKLPYVEILETPTGWLRVRSAPTTAADNEVAKANTGETFPYVETNETGWHKITLPDGSEGWISGTYAKVYK</sequence>
<evidence type="ECO:0000313" key="4">
    <source>
        <dbReference type="EMBL" id="OGY16800.1"/>
    </source>
</evidence>
<dbReference type="AlphaFoldDB" id="A0A1G1VN20"/>
<dbReference type="Gene3D" id="2.30.30.40">
    <property type="entry name" value="SH3 Domains"/>
    <property type="match status" value="1"/>
</dbReference>
<keyword evidence="2" id="KW-0732">Signal</keyword>
<feature type="region of interest" description="Disordered" evidence="1">
    <location>
        <begin position="190"/>
        <end position="220"/>
    </location>
</feature>
<dbReference type="Proteomes" id="UP000179069">
    <property type="component" value="Unassembled WGS sequence"/>
</dbReference>
<evidence type="ECO:0000259" key="3">
    <source>
        <dbReference type="PROSITE" id="PS51781"/>
    </source>
</evidence>
<dbReference type="PROSITE" id="PS51781">
    <property type="entry name" value="SH3B"/>
    <property type="match status" value="1"/>
</dbReference>
<dbReference type="EMBL" id="MHCI01000009">
    <property type="protein sequence ID" value="OGY16800.1"/>
    <property type="molecule type" value="Genomic_DNA"/>
</dbReference>
<gene>
    <name evidence="4" type="ORF">A2785_03465</name>
</gene>